<dbReference type="PANTHER" id="PTHR33544:SF3">
    <property type="entry name" value="60S RIBOSOMAL PROTEIN L36"/>
    <property type="match status" value="1"/>
</dbReference>
<keyword evidence="3" id="KW-1185">Reference proteome</keyword>
<evidence type="ECO:0000313" key="2">
    <source>
        <dbReference type="EMBL" id="MED6181727.1"/>
    </source>
</evidence>
<evidence type="ECO:0000256" key="1">
    <source>
        <dbReference type="SAM" id="MobiDB-lite"/>
    </source>
</evidence>
<organism evidence="2 3">
    <name type="scientific">Stylosanthes scabra</name>
    <dbReference type="NCBI Taxonomy" id="79078"/>
    <lineage>
        <taxon>Eukaryota</taxon>
        <taxon>Viridiplantae</taxon>
        <taxon>Streptophyta</taxon>
        <taxon>Embryophyta</taxon>
        <taxon>Tracheophyta</taxon>
        <taxon>Spermatophyta</taxon>
        <taxon>Magnoliopsida</taxon>
        <taxon>eudicotyledons</taxon>
        <taxon>Gunneridae</taxon>
        <taxon>Pentapetalae</taxon>
        <taxon>rosids</taxon>
        <taxon>fabids</taxon>
        <taxon>Fabales</taxon>
        <taxon>Fabaceae</taxon>
        <taxon>Papilionoideae</taxon>
        <taxon>50 kb inversion clade</taxon>
        <taxon>dalbergioids sensu lato</taxon>
        <taxon>Dalbergieae</taxon>
        <taxon>Pterocarpus clade</taxon>
        <taxon>Stylosanthes</taxon>
    </lineage>
</organism>
<dbReference type="EMBL" id="JASCZI010181316">
    <property type="protein sequence ID" value="MED6181727.1"/>
    <property type="molecule type" value="Genomic_DNA"/>
</dbReference>
<dbReference type="PANTHER" id="PTHR33544">
    <property type="entry name" value="DUF4005 DOMAIN-CONTAINING PROTEIN-RELATED"/>
    <property type="match status" value="1"/>
</dbReference>
<feature type="compositionally biased region" description="Low complexity" evidence="1">
    <location>
        <begin position="48"/>
        <end position="64"/>
    </location>
</feature>
<gene>
    <name evidence="2" type="ORF">PIB30_021997</name>
</gene>
<protein>
    <submittedName>
        <fullName evidence="2">Uncharacterized protein</fullName>
    </submittedName>
</protein>
<name>A0ABU6W7K1_9FABA</name>
<accession>A0ABU6W7K1</accession>
<evidence type="ECO:0000313" key="3">
    <source>
        <dbReference type="Proteomes" id="UP001341840"/>
    </source>
</evidence>
<comment type="caution">
    <text evidence="2">The sequence shown here is derived from an EMBL/GenBank/DDBJ whole genome shotgun (WGS) entry which is preliminary data.</text>
</comment>
<dbReference type="Proteomes" id="UP001341840">
    <property type="component" value="Unassembled WGS sequence"/>
</dbReference>
<sequence>MAQEEEGWPLGLRFLNSGMGLVRNNNNNNGDYDSTGSVSFSTTMLTASPTPSSKDSSSDLDTQSTGSLFDGRSITLGSLIGISSFLELSRRSTRGRMVVEPSSREENKRNHHHKLKPCLFSLCSRLSTDAVASSGNDVIVPSLGHYLEAERRARDTIACTTSNQISATITRRQRGLTD</sequence>
<reference evidence="2 3" key="1">
    <citation type="journal article" date="2023" name="Plants (Basel)">
        <title>Bridging the Gap: Combining Genomics and Transcriptomics Approaches to Understand Stylosanthes scabra, an Orphan Legume from the Brazilian Caatinga.</title>
        <authorList>
            <person name="Ferreira-Neto J.R.C."/>
            <person name="da Silva M.D."/>
            <person name="Binneck E."/>
            <person name="de Melo N.F."/>
            <person name="da Silva R.H."/>
            <person name="de Melo A.L.T.M."/>
            <person name="Pandolfi V."/>
            <person name="Bustamante F.O."/>
            <person name="Brasileiro-Vidal A.C."/>
            <person name="Benko-Iseppon A.M."/>
        </authorList>
    </citation>
    <scope>NUCLEOTIDE SEQUENCE [LARGE SCALE GENOMIC DNA]</scope>
    <source>
        <tissue evidence="2">Leaves</tissue>
    </source>
</reference>
<dbReference type="InterPro" id="IPR040344">
    <property type="entry name" value="At3g17950-like"/>
</dbReference>
<proteinExistence type="predicted"/>
<feature type="region of interest" description="Disordered" evidence="1">
    <location>
        <begin position="43"/>
        <end position="64"/>
    </location>
</feature>